<accession>A0A9D1IW03</accession>
<evidence type="ECO:0000313" key="1">
    <source>
        <dbReference type="EMBL" id="HIU43746.1"/>
    </source>
</evidence>
<dbReference type="Proteomes" id="UP000824073">
    <property type="component" value="Unassembled WGS sequence"/>
</dbReference>
<evidence type="ECO:0000313" key="2">
    <source>
        <dbReference type="Proteomes" id="UP000824073"/>
    </source>
</evidence>
<dbReference type="EMBL" id="DVMR01000046">
    <property type="protein sequence ID" value="HIU43746.1"/>
    <property type="molecule type" value="Genomic_DNA"/>
</dbReference>
<name>A0A9D1IW03_9CLOT</name>
<protein>
    <submittedName>
        <fullName evidence="1">Uncharacterized protein</fullName>
    </submittedName>
</protein>
<sequence length="95" mass="10590">MQVALRRETGNGFTYSVATFKKLYNFEGEELAQISAIAKTFREQMKLLLNDRASYNRAVAEELAAEIVKPKALSDNNAHFEVGSLVDGEREPLPA</sequence>
<reference evidence="1" key="2">
    <citation type="journal article" date="2021" name="PeerJ">
        <title>Extensive microbial diversity within the chicken gut microbiome revealed by metagenomics and culture.</title>
        <authorList>
            <person name="Gilroy R."/>
            <person name="Ravi A."/>
            <person name="Getino M."/>
            <person name="Pursley I."/>
            <person name="Horton D.L."/>
            <person name="Alikhan N.F."/>
            <person name="Baker D."/>
            <person name="Gharbi K."/>
            <person name="Hall N."/>
            <person name="Watson M."/>
            <person name="Adriaenssens E.M."/>
            <person name="Foster-Nyarko E."/>
            <person name="Jarju S."/>
            <person name="Secka A."/>
            <person name="Antonio M."/>
            <person name="Oren A."/>
            <person name="Chaudhuri R.R."/>
            <person name="La Ragione R."/>
            <person name="Hildebrand F."/>
            <person name="Pallen M.J."/>
        </authorList>
    </citation>
    <scope>NUCLEOTIDE SEQUENCE</scope>
    <source>
        <strain evidence="1">CHK191-8634</strain>
    </source>
</reference>
<dbReference type="AlphaFoldDB" id="A0A9D1IW03"/>
<gene>
    <name evidence="1" type="ORF">IAB67_05550</name>
</gene>
<reference evidence="1" key="1">
    <citation type="submission" date="2020-10" db="EMBL/GenBank/DDBJ databases">
        <authorList>
            <person name="Gilroy R."/>
        </authorList>
    </citation>
    <scope>NUCLEOTIDE SEQUENCE</scope>
    <source>
        <strain evidence="1">CHK191-8634</strain>
    </source>
</reference>
<proteinExistence type="predicted"/>
<comment type="caution">
    <text evidence="1">The sequence shown here is derived from an EMBL/GenBank/DDBJ whole genome shotgun (WGS) entry which is preliminary data.</text>
</comment>
<organism evidence="1 2">
    <name type="scientific">Candidatus Ventrousia excrementavium</name>
    <dbReference type="NCBI Taxonomy" id="2840961"/>
    <lineage>
        <taxon>Bacteria</taxon>
        <taxon>Bacillati</taxon>
        <taxon>Bacillota</taxon>
        <taxon>Clostridia</taxon>
        <taxon>Eubacteriales</taxon>
        <taxon>Clostridiaceae</taxon>
        <taxon>Clostridiaceae incertae sedis</taxon>
        <taxon>Candidatus Ventrousia</taxon>
    </lineage>
</organism>